<feature type="domain" description="Transcriptional regulator HTH-type FeoC" evidence="1">
    <location>
        <begin position="10"/>
        <end position="79"/>
    </location>
</feature>
<reference evidence="2 3" key="1">
    <citation type="submission" date="2019-05" db="EMBL/GenBank/DDBJ databases">
        <title>Draft Whole-Genome sequence of the green sulfur bacterium Prosthecochloris vibrioformis DSM 260.</title>
        <authorList>
            <person name="Meyer T.E."/>
            <person name="Kyndt J.A."/>
        </authorList>
    </citation>
    <scope>NUCLEOTIDE SEQUENCE [LARGE SCALE GENOMIC DNA]</scope>
    <source>
        <strain evidence="2 3">DSM 260</strain>
    </source>
</reference>
<dbReference type="InterPro" id="IPR015102">
    <property type="entry name" value="Tscrpt_reg_HTH_FeoC"/>
</dbReference>
<name>A0A5C4S195_PROVB</name>
<dbReference type="EMBL" id="VDCI01000002">
    <property type="protein sequence ID" value="TNJ37230.1"/>
    <property type="molecule type" value="Genomic_DNA"/>
</dbReference>
<dbReference type="SUPFAM" id="SSF46785">
    <property type="entry name" value="Winged helix' DNA-binding domain"/>
    <property type="match status" value="1"/>
</dbReference>
<dbReference type="RefSeq" id="WP_139626244.1">
    <property type="nucleotide sequence ID" value="NZ_VDCI01000002.1"/>
</dbReference>
<accession>A0A5C4S195</accession>
<evidence type="ECO:0000313" key="3">
    <source>
        <dbReference type="Proteomes" id="UP000309544"/>
    </source>
</evidence>
<proteinExistence type="predicted"/>
<keyword evidence="3" id="KW-1185">Reference proteome</keyword>
<comment type="caution">
    <text evidence="2">The sequence shown here is derived from an EMBL/GenBank/DDBJ whole genome shotgun (WGS) entry which is preliminary data.</text>
</comment>
<protein>
    <recommendedName>
        <fullName evidence="1">Transcriptional regulator HTH-type FeoC domain-containing protein</fullName>
    </recommendedName>
</protein>
<dbReference type="AlphaFoldDB" id="A0A5C4S195"/>
<dbReference type="Pfam" id="PF09012">
    <property type="entry name" value="FeoC"/>
    <property type="match status" value="1"/>
</dbReference>
<evidence type="ECO:0000259" key="1">
    <source>
        <dbReference type="Pfam" id="PF09012"/>
    </source>
</evidence>
<dbReference type="Proteomes" id="UP000309544">
    <property type="component" value="Unassembled WGS sequence"/>
</dbReference>
<evidence type="ECO:0000313" key="2">
    <source>
        <dbReference type="EMBL" id="TNJ37230.1"/>
    </source>
</evidence>
<sequence length="105" mass="11819">MGLLPVKQKDITTYLQQKGISTLKELSDHFAAGSEELTHILDEVVAQGFIYRYEHLHFCPGTHDCCCSGKHPDSHIWYEWNEAEGAGGKNMEMNINNNLTSIHSS</sequence>
<dbReference type="InterPro" id="IPR036390">
    <property type="entry name" value="WH_DNA-bd_sf"/>
</dbReference>
<gene>
    <name evidence="2" type="ORF">FGF68_03130</name>
</gene>
<organism evidence="2 3">
    <name type="scientific">Prosthecochloris vibrioformis</name>
    <name type="common">Chlorobium vibrioforme</name>
    <dbReference type="NCBI Taxonomy" id="1098"/>
    <lineage>
        <taxon>Bacteria</taxon>
        <taxon>Pseudomonadati</taxon>
        <taxon>Chlorobiota</taxon>
        <taxon>Chlorobiia</taxon>
        <taxon>Chlorobiales</taxon>
        <taxon>Chlorobiaceae</taxon>
        <taxon>Prosthecochloris</taxon>
    </lineage>
</organism>